<protein>
    <submittedName>
        <fullName evidence="2">Uncharacterized protein</fullName>
    </submittedName>
</protein>
<keyword evidence="1" id="KW-0472">Membrane</keyword>
<accession>A0A8B2PPF6</accession>
<dbReference type="EMBL" id="AWFB01000001">
    <property type="protein sequence ID" value="RAN36004.1"/>
    <property type="molecule type" value="Genomic_DNA"/>
</dbReference>
<proteinExistence type="predicted"/>
<reference evidence="2 3" key="1">
    <citation type="submission" date="2013-04" db="EMBL/GenBank/DDBJ databases">
        <title>Hyphomonas sp. T24B3 Genome Sequencing.</title>
        <authorList>
            <person name="Lai Q."/>
            <person name="Shao Z."/>
        </authorList>
    </citation>
    <scope>NUCLEOTIDE SEQUENCE [LARGE SCALE GENOMIC DNA]</scope>
    <source>
        <strain evidence="2 3">T24B3</strain>
    </source>
</reference>
<evidence type="ECO:0000313" key="2">
    <source>
        <dbReference type="EMBL" id="RAN36004.1"/>
    </source>
</evidence>
<dbReference type="Proteomes" id="UP000249123">
    <property type="component" value="Unassembled WGS sequence"/>
</dbReference>
<feature type="transmembrane region" description="Helical" evidence="1">
    <location>
        <begin position="29"/>
        <end position="46"/>
    </location>
</feature>
<keyword evidence="3" id="KW-1185">Reference proteome</keyword>
<sequence>MQGCFLIAEVEPDARAPITYRMTINQARLVFLQISFAVCLGMVGLIG</sequence>
<comment type="caution">
    <text evidence="2">The sequence shown here is derived from an EMBL/GenBank/DDBJ whole genome shotgun (WGS) entry which is preliminary data.</text>
</comment>
<keyword evidence="1" id="KW-1133">Transmembrane helix</keyword>
<name>A0A8B2PPF6_9PROT</name>
<evidence type="ECO:0000313" key="3">
    <source>
        <dbReference type="Proteomes" id="UP000249123"/>
    </source>
</evidence>
<organism evidence="2 3">
    <name type="scientific">Hyphomonas pacifica</name>
    <dbReference type="NCBI Taxonomy" id="1280941"/>
    <lineage>
        <taxon>Bacteria</taxon>
        <taxon>Pseudomonadati</taxon>
        <taxon>Pseudomonadota</taxon>
        <taxon>Alphaproteobacteria</taxon>
        <taxon>Hyphomonadales</taxon>
        <taxon>Hyphomonadaceae</taxon>
        <taxon>Hyphomonas</taxon>
    </lineage>
</organism>
<evidence type="ECO:0000256" key="1">
    <source>
        <dbReference type="SAM" id="Phobius"/>
    </source>
</evidence>
<keyword evidence="1" id="KW-0812">Transmembrane</keyword>
<gene>
    <name evidence="2" type="ORF">HY3_00065</name>
</gene>
<dbReference type="AlphaFoldDB" id="A0A8B2PPF6"/>